<evidence type="ECO:0000313" key="3">
    <source>
        <dbReference type="Proteomes" id="UP000024635"/>
    </source>
</evidence>
<feature type="region of interest" description="Disordered" evidence="1">
    <location>
        <begin position="147"/>
        <end position="200"/>
    </location>
</feature>
<gene>
    <name evidence="2" type="primary">Acey_s0131.g1662</name>
    <name evidence="2" type="ORF">Y032_0131g1662</name>
</gene>
<comment type="caution">
    <text evidence="2">The sequence shown here is derived from an EMBL/GenBank/DDBJ whole genome shotgun (WGS) entry which is preliminary data.</text>
</comment>
<dbReference type="OrthoDB" id="5866725at2759"/>
<proteinExistence type="predicted"/>
<accession>A0A016T7B2</accession>
<name>A0A016T7B2_9BILA</name>
<dbReference type="EMBL" id="JARK01001467">
    <property type="protein sequence ID" value="EYB98499.1"/>
    <property type="molecule type" value="Genomic_DNA"/>
</dbReference>
<dbReference type="PANTHER" id="PTHR37984:SF5">
    <property type="entry name" value="PROTEIN NYNRIN-LIKE"/>
    <property type="match status" value="1"/>
</dbReference>
<reference evidence="3" key="1">
    <citation type="journal article" date="2015" name="Nat. Genet.">
        <title>The genome and transcriptome of the zoonotic hookworm Ancylostoma ceylanicum identify infection-specific gene families.</title>
        <authorList>
            <person name="Schwarz E.M."/>
            <person name="Hu Y."/>
            <person name="Antoshechkin I."/>
            <person name="Miller M.M."/>
            <person name="Sternberg P.W."/>
            <person name="Aroian R.V."/>
        </authorList>
    </citation>
    <scope>NUCLEOTIDE SEQUENCE</scope>
    <source>
        <strain evidence="3">HY135</strain>
    </source>
</reference>
<dbReference type="InterPro" id="IPR050951">
    <property type="entry name" value="Retrovirus_Pol_polyprotein"/>
</dbReference>
<dbReference type="Proteomes" id="UP000024635">
    <property type="component" value="Unassembled WGS sequence"/>
</dbReference>
<keyword evidence="3" id="KW-1185">Reference proteome</keyword>
<dbReference type="AlphaFoldDB" id="A0A016T7B2"/>
<evidence type="ECO:0000313" key="2">
    <source>
        <dbReference type="EMBL" id="EYB98499.1"/>
    </source>
</evidence>
<sequence>MPNSSLNERTPAEVFLGRKLRTRMSLLVPQPESDEDPLAKARRERMEQQFDRKHGVVKRNFKVGDKVYAKQWKLPQFHWVKGTAARRVGSVNYEVEIDRRIVRKHANQLRCRDKQEGHVEKNGSLKVLLEALAAEDAYTRREVNVEPNPDRAIPNARLPAASGPTPTSTVPTIQGLPPPPTLRRSTRIRRPVQRFDPSPA</sequence>
<organism evidence="2 3">
    <name type="scientific">Ancylostoma ceylanicum</name>
    <dbReference type="NCBI Taxonomy" id="53326"/>
    <lineage>
        <taxon>Eukaryota</taxon>
        <taxon>Metazoa</taxon>
        <taxon>Ecdysozoa</taxon>
        <taxon>Nematoda</taxon>
        <taxon>Chromadorea</taxon>
        <taxon>Rhabditida</taxon>
        <taxon>Rhabditina</taxon>
        <taxon>Rhabditomorpha</taxon>
        <taxon>Strongyloidea</taxon>
        <taxon>Ancylostomatidae</taxon>
        <taxon>Ancylostomatinae</taxon>
        <taxon>Ancylostoma</taxon>
    </lineage>
</organism>
<evidence type="ECO:0000256" key="1">
    <source>
        <dbReference type="SAM" id="MobiDB-lite"/>
    </source>
</evidence>
<protein>
    <submittedName>
        <fullName evidence="2">Uncharacterized protein</fullName>
    </submittedName>
</protein>
<dbReference type="PANTHER" id="PTHR37984">
    <property type="entry name" value="PROTEIN CBG26694"/>
    <property type="match status" value="1"/>
</dbReference>